<dbReference type="AlphaFoldDB" id="A0A0S4JDG0"/>
<dbReference type="Proteomes" id="UP000051952">
    <property type="component" value="Unassembled WGS sequence"/>
</dbReference>
<evidence type="ECO:0000256" key="1">
    <source>
        <dbReference type="SAM" id="Phobius"/>
    </source>
</evidence>
<dbReference type="VEuPathDB" id="TriTrypDB:BSAL_22330"/>
<dbReference type="Pfam" id="PF03311">
    <property type="entry name" value="Cornichon"/>
    <property type="match status" value="1"/>
</dbReference>
<evidence type="ECO:0000313" key="2">
    <source>
        <dbReference type="EMBL" id="CUG89610.1"/>
    </source>
</evidence>
<dbReference type="InterPro" id="IPR003377">
    <property type="entry name" value="Cornichon"/>
</dbReference>
<gene>
    <name evidence="2" type="ORF">BSAL_22330</name>
</gene>
<keyword evidence="1" id="KW-1133">Transmembrane helix</keyword>
<name>A0A0S4JDG0_BODSA</name>
<reference evidence="3" key="1">
    <citation type="submission" date="2015-09" db="EMBL/GenBank/DDBJ databases">
        <authorList>
            <consortium name="Pathogen Informatics"/>
        </authorList>
    </citation>
    <scope>NUCLEOTIDE SEQUENCE [LARGE SCALE GENOMIC DNA]</scope>
    <source>
        <strain evidence="3">Lake Konstanz</strain>
    </source>
</reference>
<protein>
    <submittedName>
        <fullName evidence="2">Cornichon-like protein, putative</fullName>
    </submittedName>
</protein>
<keyword evidence="1" id="KW-0812">Transmembrane</keyword>
<feature type="transmembrane region" description="Helical" evidence="1">
    <location>
        <begin position="6"/>
        <end position="35"/>
    </location>
</feature>
<feature type="transmembrane region" description="Helical" evidence="1">
    <location>
        <begin position="120"/>
        <end position="146"/>
    </location>
</feature>
<dbReference type="EMBL" id="CYKH01001751">
    <property type="protein sequence ID" value="CUG89610.1"/>
    <property type="molecule type" value="Genomic_DNA"/>
</dbReference>
<accession>A0A0S4JDG0</accession>
<dbReference type="SMART" id="SM01398">
    <property type="entry name" value="Cornichon"/>
    <property type="match status" value="1"/>
</dbReference>
<proteinExistence type="predicted"/>
<sequence>MLWMTYVLGIVGLWVAGCLTQTMLAAVVVHVMLCVSDIDYVNAQSRASFCESCTTWFRVEYVLSVAQVVITWFSAPHWPLSLLLTAYVAYETYISVTFPDRRTLDTVTIYRYKTSFVKETAIRVGVNVVLFLLYLFYVGAFTILYMDPTVKF</sequence>
<organism evidence="2 3">
    <name type="scientific">Bodo saltans</name>
    <name type="common">Flagellated protozoan</name>
    <dbReference type="NCBI Taxonomy" id="75058"/>
    <lineage>
        <taxon>Eukaryota</taxon>
        <taxon>Discoba</taxon>
        <taxon>Euglenozoa</taxon>
        <taxon>Kinetoplastea</taxon>
        <taxon>Metakinetoplastina</taxon>
        <taxon>Eubodonida</taxon>
        <taxon>Bodonidae</taxon>
        <taxon>Bodo</taxon>
    </lineage>
</organism>
<keyword evidence="3" id="KW-1185">Reference proteome</keyword>
<evidence type="ECO:0000313" key="3">
    <source>
        <dbReference type="Proteomes" id="UP000051952"/>
    </source>
</evidence>
<dbReference type="GO" id="GO:0016192">
    <property type="term" value="P:vesicle-mediated transport"/>
    <property type="evidence" value="ECO:0007669"/>
    <property type="project" value="InterPro"/>
</dbReference>
<keyword evidence="1" id="KW-0472">Membrane</keyword>